<accession>A0A9J5WVJ5</accession>
<dbReference type="OrthoDB" id="1194650at2759"/>
<organism evidence="2 3">
    <name type="scientific">Solanum commersonii</name>
    <name type="common">Commerson's wild potato</name>
    <name type="synonym">Commerson's nightshade</name>
    <dbReference type="NCBI Taxonomy" id="4109"/>
    <lineage>
        <taxon>Eukaryota</taxon>
        <taxon>Viridiplantae</taxon>
        <taxon>Streptophyta</taxon>
        <taxon>Embryophyta</taxon>
        <taxon>Tracheophyta</taxon>
        <taxon>Spermatophyta</taxon>
        <taxon>Magnoliopsida</taxon>
        <taxon>eudicotyledons</taxon>
        <taxon>Gunneridae</taxon>
        <taxon>Pentapetalae</taxon>
        <taxon>asterids</taxon>
        <taxon>lamiids</taxon>
        <taxon>Solanales</taxon>
        <taxon>Solanaceae</taxon>
        <taxon>Solanoideae</taxon>
        <taxon>Solaneae</taxon>
        <taxon>Solanum</taxon>
    </lineage>
</organism>
<sequence>MKEKMQVCSIWLPLIWIYVAFPHLGKYAKKSLDFPLPTPRLLRLHTTKSNKIIESDPFKYKGGATKMVHTYLTPTVRETKRSYMATLEPYTDEEKDTIIDALKANLKGVIVLTSVVENEEDEVLCNNNSNQPCENSVSTVDEDYTTPTVDEDGVVVDVDEILALAIVNENLVAVDAYFVENDRKNKWKRRCQKKKKENKRINWKRTNKKKKRSWKRRNKKKMKRRRLKRRKKNKNKRISWKRRKKNKKNRRSWKRM</sequence>
<proteinExistence type="predicted"/>
<reference evidence="2 3" key="1">
    <citation type="submission" date="2020-09" db="EMBL/GenBank/DDBJ databases">
        <title>De no assembly of potato wild relative species, Solanum commersonii.</title>
        <authorList>
            <person name="Cho K."/>
        </authorList>
    </citation>
    <scope>NUCLEOTIDE SEQUENCE [LARGE SCALE GENOMIC DNA]</scope>
    <source>
        <strain evidence="2">LZ3.2</strain>
        <tissue evidence="2">Leaf</tissue>
    </source>
</reference>
<name>A0A9J5WVJ5_SOLCO</name>
<protein>
    <submittedName>
        <fullName evidence="2">Uncharacterized protein</fullName>
    </submittedName>
</protein>
<dbReference type="Proteomes" id="UP000824120">
    <property type="component" value="Chromosome 10"/>
</dbReference>
<feature type="region of interest" description="Disordered" evidence="1">
    <location>
        <begin position="206"/>
        <end position="256"/>
    </location>
</feature>
<gene>
    <name evidence="2" type="ORF">H5410_050468</name>
</gene>
<dbReference type="AlphaFoldDB" id="A0A9J5WVJ5"/>
<evidence type="ECO:0000313" key="3">
    <source>
        <dbReference type="Proteomes" id="UP000824120"/>
    </source>
</evidence>
<evidence type="ECO:0000313" key="2">
    <source>
        <dbReference type="EMBL" id="KAG5579841.1"/>
    </source>
</evidence>
<keyword evidence="3" id="KW-1185">Reference proteome</keyword>
<evidence type="ECO:0000256" key="1">
    <source>
        <dbReference type="SAM" id="MobiDB-lite"/>
    </source>
</evidence>
<dbReference type="EMBL" id="JACXVP010000010">
    <property type="protein sequence ID" value="KAG5579841.1"/>
    <property type="molecule type" value="Genomic_DNA"/>
</dbReference>
<comment type="caution">
    <text evidence="2">The sequence shown here is derived from an EMBL/GenBank/DDBJ whole genome shotgun (WGS) entry which is preliminary data.</text>
</comment>